<dbReference type="SUPFAM" id="SSF47413">
    <property type="entry name" value="lambda repressor-like DNA-binding domains"/>
    <property type="match status" value="1"/>
</dbReference>
<protein>
    <submittedName>
        <fullName evidence="2">Transcriptional regulator with XRE-family HTH domain</fullName>
    </submittedName>
</protein>
<dbReference type="CDD" id="cd00093">
    <property type="entry name" value="HTH_XRE"/>
    <property type="match status" value="1"/>
</dbReference>
<dbReference type="InterPro" id="IPR001387">
    <property type="entry name" value="Cro/C1-type_HTH"/>
</dbReference>
<dbReference type="SMART" id="SM00530">
    <property type="entry name" value="HTH_XRE"/>
    <property type="match status" value="1"/>
</dbReference>
<dbReference type="InterPro" id="IPR010982">
    <property type="entry name" value="Lambda_DNA-bd_dom_sf"/>
</dbReference>
<evidence type="ECO:0000313" key="3">
    <source>
        <dbReference type="Proteomes" id="UP001519342"/>
    </source>
</evidence>
<proteinExistence type="predicted"/>
<dbReference type="PROSITE" id="PS50943">
    <property type="entry name" value="HTH_CROC1"/>
    <property type="match status" value="1"/>
</dbReference>
<name>A0ABS4GGU5_9FIRM</name>
<evidence type="ECO:0000259" key="1">
    <source>
        <dbReference type="PROSITE" id="PS50943"/>
    </source>
</evidence>
<feature type="domain" description="HTH cro/C1-type" evidence="1">
    <location>
        <begin position="10"/>
        <end position="63"/>
    </location>
</feature>
<keyword evidence="3" id="KW-1185">Reference proteome</keyword>
<dbReference type="EMBL" id="JAGGKS010000008">
    <property type="protein sequence ID" value="MBP1926874.1"/>
    <property type="molecule type" value="Genomic_DNA"/>
</dbReference>
<organism evidence="2 3">
    <name type="scientific">Sedimentibacter acidaminivorans</name>
    <dbReference type="NCBI Taxonomy" id="913099"/>
    <lineage>
        <taxon>Bacteria</taxon>
        <taxon>Bacillati</taxon>
        <taxon>Bacillota</taxon>
        <taxon>Tissierellia</taxon>
        <taxon>Sedimentibacter</taxon>
    </lineage>
</organism>
<dbReference type="Proteomes" id="UP001519342">
    <property type="component" value="Unassembled WGS sequence"/>
</dbReference>
<comment type="caution">
    <text evidence="2">The sequence shown here is derived from an EMBL/GenBank/DDBJ whole genome shotgun (WGS) entry which is preliminary data.</text>
</comment>
<dbReference type="RefSeq" id="WP_209512591.1">
    <property type="nucleotide sequence ID" value="NZ_JAGGKS010000008.1"/>
</dbReference>
<dbReference type="Gene3D" id="1.10.260.40">
    <property type="entry name" value="lambda repressor-like DNA-binding domains"/>
    <property type="match status" value="1"/>
</dbReference>
<dbReference type="Pfam" id="PF01381">
    <property type="entry name" value="HTH_3"/>
    <property type="match status" value="1"/>
</dbReference>
<evidence type="ECO:0000313" key="2">
    <source>
        <dbReference type="EMBL" id="MBP1926874.1"/>
    </source>
</evidence>
<gene>
    <name evidence="2" type="ORF">J2Z76_002744</name>
</gene>
<accession>A0ABS4GGU5</accession>
<sequence length="160" mass="18368">MSKVCICYYKTCRESAGIKQEDAAAWLNVSCRSLSDYENNKARVPDDIVDKMSELYKSPMLAWWHLKNNSVLGKYLPDVVVPKTEVDMVFQGILAKDKLSPIVDGIKQIMSDGMIDDVEEDILEDHIEDMRIVNNKLTSIILWHDARIRIKKESRINATH</sequence>
<reference evidence="2 3" key="1">
    <citation type="submission" date="2021-03" db="EMBL/GenBank/DDBJ databases">
        <title>Genomic Encyclopedia of Type Strains, Phase IV (KMG-IV): sequencing the most valuable type-strain genomes for metagenomic binning, comparative biology and taxonomic classification.</title>
        <authorList>
            <person name="Goeker M."/>
        </authorList>
    </citation>
    <scope>NUCLEOTIDE SEQUENCE [LARGE SCALE GENOMIC DNA]</scope>
    <source>
        <strain evidence="2 3">DSM 24004</strain>
    </source>
</reference>